<dbReference type="AlphaFoldDB" id="A0A1Y0ET90"/>
<name>A0A1Y0ET90_9BURK</name>
<dbReference type="OrthoDB" id="103324at2"/>
<dbReference type="InterPro" id="IPR002938">
    <property type="entry name" value="FAD-bd"/>
</dbReference>
<dbReference type="InterPro" id="IPR050816">
    <property type="entry name" value="Flavin-dep_Halogenase_NPB"/>
</dbReference>
<keyword evidence="3" id="KW-1185">Reference proteome</keyword>
<gene>
    <name evidence="2" type="ORF">CCO03_08915</name>
</gene>
<organism evidence="2 3">
    <name type="scientific">Comamonas serinivorans</name>
    <dbReference type="NCBI Taxonomy" id="1082851"/>
    <lineage>
        <taxon>Bacteria</taxon>
        <taxon>Pseudomonadati</taxon>
        <taxon>Pseudomonadota</taxon>
        <taxon>Betaproteobacteria</taxon>
        <taxon>Burkholderiales</taxon>
        <taxon>Comamonadaceae</taxon>
        <taxon>Comamonas</taxon>
    </lineage>
</organism>
<protein>
    <submittedName>
        <fullName evidence="2">Hydroxylase</fullName>
    </submittedName>
</protein>
<dbReference type="PANTHER" id="PTHR43747:SF1">
    <property type="entry name" value="SLR1998 PROTEIN"/>
    <property type="match status" value="1"/>
</dbReference>
<dbReference type="Pfam" id="PF01494">
    <property type="entry name" value="FAD_binding_3"/>
    <property type="match status" value="1"/>
</dbReference>
<dbReference type="KEGG" id="cser:CCO03_08915"/>
<dbReference type="GO" id="GO:0071949">
    <property type="term" value="F:FAD binding"/>
    <property type="evidence" value="ECO:0007669"/>
    <property type="project" value="InterPro"/>
</dbReference>
<dbReference type="Proteomes" id="UP000196138">
    <property type="component" value="Chromosome"/>
</dbReference>
<dbReference type="Gene3D" id="3.50.50.60">
    <property type="entry name" value="FAD/NAD(P)-binding domain"/>
    <property type="match status" value="1"/>
</dbReference>
<accession>A0A1Y0ET90</accession>
<reference evidence="2 3" key="1">
    <citation type="submission" date="2017-05" db="EMBL/GenBank/DDBJ databases">
        <authorList>
            <person name="Song R."/>
            <person name="Chenine A.L."/>
            <person name="Ruprecht R.M."/>
        </authorList>
    </citation>
    <scope>NUCLEOTIDE SEQUENCE [LARGE SCALE GENOMIC DNA]</scope>
    <source>
        <strain evidence="2 3">DSM 26136</strain>
    </source>
</reference>
<dbReference type="SUPFAM" id="SSF51905">
    <property type="entry name" value="FAD/NAD(P)-binding domain"/>
    <property type="match status" value="1"/>
</dbReference>
<dbReference type="EMBL" id="CP021455">
    <property type="protein sequence ID" value="ARU06748.1"/>
    <property type="molecule type" value="Genomic_DNA"/>
</dbReference>
<dbReference type="RefSeq" id="WP_087284452.1">
    <property type="nucleotide sequence ID" value="NZ_CP021455.1"/>
</dbReference>
<dbReference type="PRINTS" id="PR00420">
    <property type="entry name" value="RNGMNOXGNASE"/>
</dbReference>
<evidence type="ECO:0000313" key="2">
    <source>
        <dbReference type="EMBL" id="ARU06748.1"/>
    </source>
</evidence>
<proteinExistence type="predicted"/>
<dbReference type="InterPro" id="IPR036188">
    <property type="entry name" value="FAD/NAD-bd_sf"/>
</dbReference>
<evidence type="ECO:0000313" key="3">
    <source>
        <dbReference type="Proteomes" id="UP000196138"/>
    </source>
</evidence>
<sequence length="441" mass="49424">MANSEDCDVLVIGGGPAGSTISTLLAREGRKVVLLEKDHHPRFHIGESLLPGNVALFDQLGVRDEVARIGMPKFGIEFVPPNGDARSYVDFAEGWDPKLDSAWQVRRSELDEVLFRHAGKSGALAIEGAQVRSVAFDDTGADVTAQMADGSQRHWRARFVVDASGRDTFLSKKLGTKQKNADHNSTALFGHFRNARRLPGKREGNISICWFDHGWFWFIPLADGTTSVGAVCWAYYLKARDKPLKDYFFDTIALCPELHDRLQGAELVDDAVHATGNFSYSSTQATGDKYLLIGDAFAFIDPMFSSGVFLAMQGGFDGAQHVATALDRPEALRAAREALEQRMRAGPRDYSWFIYRATNPTIRDMFMHPKNVFKVKQGLMSLLAADLHHGPAFRRSLFMFKVLYYAISIAHFPRTYRGWKRHRVNIRDHGKLRGETIQQQD</sequence>
<evidence type="ECO:0000259" key="1">
    <source>
        <dbReference type="Pfam" id="PF01494"/>
    </source>
</evidence>
<dbReference type="PANTHER" id="PTHR43747">
    <property type="entry name" value="FAD-BINDING PROTEIN"/>
    <property type="match status" value="1"/>
</dbReference>
<feature type="domain" description="FAD-binding" evidence="1">
    <location>
        <begin position="6"/>
        <end position="326"/>
    </location>
</feature>